<feature type="domain" description="Tubulin/FtsZ 2-layer sandwich" evidence="10">
    <location>
        <begin position="210"/>
        <end position="328"/>
    </location>
</feature>
<dbReference type="PRINTS" id="PR00423">
    <property type="entry name" value="CELLDVISFTSZ"/>
</dbReference>
<dbReference type="PROSITE" id="PS01134">
    <property type="entry name" value="FTSZ_1"/>
    <property type="match status" value="1"/>
</dbReference>
<feature type="region of interest" description="Disordered" evidence="8">
    <location>
        <begin position="322"/>
        <end position="513"/>
    </location>
</feature>
<reference evidence="12" key="1">
    <citation type="submission" date="2016-11" db="EMBL/GenBank/DDBJ databases">
        <authorList>
            <person name="Varghese N."/>
            <person name="Submissions S."/>
        </authorList>
    </citation>
    <scope>NUCLEOTIDE SEQUENCE [LARGE SCALE GENOMIC DNA]</scope>
    <source>
        <strain evidence="12">DSM 22363</strain>
    </source>
</reference>
<comment type="function">
    <text evidence="5 7">Essential cell division protein that forms a contractile ring structure (Z ring) at the future cell division site. The regulation of the ring assembly controls the timing and the location of cell division. One of the functions of the FtsZ ring is to recruit other cell division proteins to the septum to produce a new cell wall between the dividing cells. Binds GTP and shows GTPase activity.</text>
</comment>
<keyword evidence="3 5" id="KW-0547">Nucleotide-binding</keyword>
<feature type="binding site" evidence="5">
    <location>
        <position position="142"/>
    </location>
    <ligand>
        <name>GTP</name>
        <dbReference type="ChEBI" id="CHEBI:37565"/>
    </ligand>
</feature>
<gene>
    <name evidence="5" type="primary">ftsZ</name>
    <name evidence="11" type="ORF">SAMN02745824_2977</name>
</gene>
<dbReference type="InterPro" id="IPR024757">
    <property type="entry name" value="FtsZ_C"/>
</dbReference>
<dbReference type="GO" id="GO:0005737">
    <property type="term" value="C:cytoplasm"/>
    <property type="evidence" value="ECO:0007669"/>
    <property type="project" value="UniProtKB-SubCell"/>
</dbReference>
<evidence type="ECO:0000256" key="4">
    <source>
        <dbReference type="ARBA" id="ARBA00023134"/>
    </source>
</evidence>
<dbReference type="EMBL" id="FSQW01000002">
    <property type="protein sequence ID" value="SIO10856.1"/>
    <property type="molecule type" value="Genomic_DNA"/>
</dbReference>
<organism evidence="11 12">
    <name type="scientific">Parasphingorhabdus marina DSM 22363</name>
    <dbReference type="NCBI Taxonomy" id="1123272"/>
    <lineage>
        <taxon>Bacteria</taxon>
        <taxon>Pseudomonadati</taxon>
        <taxon>Pseudomonadota</taxon>
        <taxon>Alphaproteobacteria</taxon>
        <taxon>Sphingomonadales</taxon>
        <taxon>Sphingomonadaceae</taxon>
        <taxon>Parasphingorhabdus</taxon>
    </lineage>
</organism>
<evidence type="ECO:0000259" key="9">
    <source>
        <dbReference type="SMART" id="SM00864"/>
    </source>
</evidence>
<dbReference type="NCBIfam" id="TIGR00065">
    <property type="entry name" value="ftsZ"/>
    <property type="match status" value="1"/>
</dbReference>
<dbReference type="OrthoDB" id="9813375at2"/>
<feature type="compositionally biased region" description="Acidic residues" evidence="8">
    <location>
        <begin position="352"/>
        <end position="395"/>
    </location>
</feature>
<evidence type="ECO:0000256" key="2">
    <source>
        <dbReference type="ARBA" id="ARBA00022490"/>
    </source>
</evidence>
<evidence type="ECO:0000313" key="12">
    <source>
        <dbReference type="Proteomes" id="UP000185192"/>
    </source>
</evidence>
<feature type="domain" description="Tubulin/FtsZ GTPase" evidence="9">
    <location>
        <begin position="16"/>
        <end position="208"/>
    </location>
</feature>
<evidence type="ECO:0000313" key="11">
    <source>
        <dbReference type="EMBL" id="SIO10856.1"/>
    </source>
</evidence>
<keyword evidence="4 5" id="KW-0342">GTP-binding</keyword>
<evidence type="ECO:0000256" key="7">
    <source>
        <dbReference type="RuleBase" id="RU000631"/>
    </source>
</evidence>
<dbReference type="PANTHER" id="PTHR30314">
    <property type="entry name" value="CELL DIVISION PROTEIN FTSZ-RELATED"/>
    <property type="match status" value="1"/>
</dbReference>
<feature type="binding site" evidence="5">
    <location>
        <begin position="24"/>
        <end position="28"/>
    </location>
    <ligand>
        <name>GTP</name>
        <dbReference type="ChEBI" id="CHEBI:37565"/>
    </ligand>
</feature>
<feature type="compositionally biased region" description="Low complexity" evidence="8">
    <location>
        <begin position="454"/>
        <end position="463"/>
    </location>
</feature>
<evidence type="ECO:0000259" key="10">
    <source>
        <dbReference type="SMART" id="SM00865"/>
    </source>
</evidence>
<protein>
    <recommendedName>
        <fullName evidence="5 6">Cell division protein FtsZ</fullName>
    </recommendedName>
</protein>
<dbReference type="GO" id="GO:0003924">
    <property type="term" value="F:GTPase activity"/>
    <property type="evidence" value="ECO:0007669"/>
    <property type="project" value="UniProtKB-UniRule"/>
</dbReference>
<dbReference type="PANTHER" id="PTHR30314:SF3">
    <property type="entry name" value="MITOCHONDRIAL DIVISION PROTEIN FSZA"/>
    <property type="match status" value="1"/>
</dbReference>
<comment type="subunit">
    <text evidence="5">Homodimer. Polymerizes to form a dynamic ring structure in a strictly GTP-dependent manner. Interacts directly with several other division proteins.</text>
</comment>
<dbReference type="InterPro" id="IPR003008">
    <property type="entry name" value="Tubulin_FtsZ_GTPase"/>
</dbReference>
<dbReference type="SMART" id="SM00864">
    <property type="entry name" value="Tubulin"/>
    <property type="match status" value="1"/>
</dbReference>
<keyword evidence="5 7" id="KW-0131">Cell cycle</keyword>
<feature type="binding site" evidence="5">
    <location>
        <position position="146"/>
    </location>
    <ligand>
        <name>GTP</name>
        <dbReference type="ChEBI" id="CHEBI:37565"/>
    </ligand>
</feature>
<dbReference type="GO" id="GO:0005525">
    <property type="term" value="F:GTP binding"/>
    <property type="evidence" value="ECO:0007669"/>
    <property type="project" value="UniProtKB-UniRule"/>
</dbReference>
<comment type="subcellular location">
    <subcellularLocation>
        <location evidence="5">Cytoplasm</location>
    </subcellularLocation>
    <text evidence="5">Assembles at midcell at the inner surface of the cytoplasmic membrane.</text>
</comment>
<dbReference type="FunFam" id="3.40.50.1440:FF:000001">
    <property type="entry name" value="Cell division protein FtsZ"/>
    <property type="match status" value="1"/>
</dbReference>
<dbReference type="InterPro" id="IPR008280">
    <property type="entry name" value="Tub_FtsZ_C"/>
</dbReference>
<dbReference type="GO" id="GO:0000917">
    <property type="term" value="P:division septum assembly"/>
    <property type="evidence" value="ECO:0007669"/>
    <property type="project" value="UniProtKB-KW"/>
</dbReference>
<accession>A0A1N6GTJ8</accession>
<dbReference type="HAMAP" id="MF_00909">
    <property type="entry name" value="FtsZ"/>
    <property type="match status" value="1"/>
</dbReference>
<dbReference type="InterPro" id="IPR037103">
    <property type="entry name" value="Tubulin/FtsZ-like_C"/>
</dbReference>
<evidence type="ECO:0000256" key="5">
    <source>
        <dbReference type="HAMAP-Rule" id="MF_00909"/>
    </source>
</evidence>
<name>A0A1N6GTJ8_9SPHN</name>
<feature type="compositionally biased region" description="Low complexity" evidence="8">
    <location>
        <begin position="326"/>
        <end position="343"/>
    </location>
</feature>
<keyword evidence="2 5" id="KW-0963">Cytoplasm</keyword>
<dbReference type="InterPro" id="IPR020805">
    <property type="entry name" value="Cell_div_FtsZ_CS"/>
</dbReference>
<dbReference type="Gene3D" id="3.40.50.1440">
    <property type="entry name" value="Tubulin/FtsZ, GTPase domain"/>
    <property type="match status" value="1"/>
</dbReference>
<dbReference type="InterPro" id="IPR000158">
    <property type="entry name" value="Cell_div_FtsZ"/>
</dbReference>
<dbReference type="STRING" id="1123272.SAMN02745824_2977"/>
<comment type="similarity">
    <text evidence="1 5 7">Belongs to the FtsZ family.</text>
</comment>
<evidence type="ECO:0000256" key="3">
    <source>
        <dbReference type="ARBA" id="ARBA00022741"/>
    </source>
</evidence>
<proteinExistence type="inferred from homology"/>
<dbReference type="GO" id="GO:0043093">
    <property type="term" value="P:FtsZ-dependent cytokinesis"/>
    <property type="evidence" value="ECO:0007669"/>
    <property type="project" value="UniProtKB-UniRule"/>
</dbReference>
<dbReference type="FunFam" id="3.30.1330.20:FF:000011">
    <property type="entry name" value="Cell division protein FtsZ"/>
    <property type="match status" value="1"/>
</dbReference>
<evidence type="ECO:0000256" key="8">
    <source>
        <dbReference type="SAM" id="MobiDB-lite"/>
    </source>
</evidence>
<keyword evidence="5 7" id="KW-0132">Cell division</keyword>
<dbReference type="SUPFAM" id="SSF52490">
    <property type="entry name" value="Tubulin nucleotide-binding domain-like"/>
    <property type="match status" value="1"/>
</dbReference>
<dbReference type="Proteomes" id="UP000185192">
    <property type="component" value="Unassembled WGS sequence"/>
</dbReference>
<dbReference type="InterPro" id="IPR045061">
    <property type="entry name" value="FtsZ/CetZ"/>
</dbReference>
<feature type="binding site" evidence="5">
    <location>
        <begin position="111"/>
        <end position="113"/>
    </location>
    <ligand>
        <name>GTP</name>
        <dbReference type="ChEBI" id="CHEBI:37565"/>
    </ligand>
</feature>
<dbReference type="InterPro" id="IPR018316">
    <property type="entry name" value="Tubulin/FtsZ_2-layer-sand-dom"/>
</dbReference>
<keyword evidence="5 7" id="KW-0717">Septation</keyword>
<keyword evidence="12" id="KW-1185">Reference proteome</keyword>
<dbReference type="Gene3D" id="3.30.1330.20">
    <property type="entry name" value="Tubulin/FtsZ, C-terminal domain"/>
    <property type="match status" value="1"/>
</dbReference>
<dbReference type="InterPro" id="IPR036525">
    <property type="entry name" value="Tubulin/FtsZ_GTPase_sf"/>
</dbReference>
<dbReference type="GO" id="GO:0051258">
    <property type="term" value="P:protein polymerization"/>
    <property type="evidence" value="ECO:0007669"/>
    <property type="project" value="UniProtKB-UniRule"/>
</dbReference>
<dbReference type="Pfam" id="PF12327">
    <property type="entry name" value="FtsZ_C"/>
    <property type="match status" value="1"/>
</dbReference>
<dbReference type="GO" id="GO:0032153">
    <property type="term" value="C:cell division site"/>
    <property type="evidence" value="ECO:0007669"/>
    <property type="project" value="UniProtKB-UniRule"/>
</dbReference>
<dbReference type="AlphaFoldDB" id="A0A1N6GTJ8"/>
<evidence type="ECO:0000256" key="6">
    <source>
        <dbReference type="NCBIfam" id="TIGR00065"/>
    </source>
</evidence>
<feature type="binding site" evidence="5">
    <location>
        <position position="190"/>
    </location>
    <ligand>
        <name>GTP</name>
        <dbReference type="ChEBI" id="CHEBI:37565"/>
    </ligand>
</feature>
<evidence type="ECO:0000256" key="1">
    <source>
        <dbReference type="ARBA" id="ARBA00009690"/>
    </source>
</evidence>
<dbReference type="Pfam" id="PF00091">
    <property type="entry name" value="Tubulin"/>
    <property type="match status" value="1"/>
</dbReference>
<dbReference type="PROSITE" id="PS01135">
    <property type="entry name" value="FTSZ_2"/>
    <property type="match status" value="1"/>
</dbReference>
<dbReference type="RefSeq" id="WP_074205916.1">
    <property type="nucleotide sequence ID" value="NZ_FSQW01000002.1"/>
</dbReference>
<dbReference type="CDD" id="cd02201">
    <property type="entry name" value="FtsZ_type1"/>
    <property type="match status" value="1"/>
</dbReference>
<dbReference type="SMART" id="SM00865">
    <property type="entry name" value="Tubulin_C"/>
    <property type="match status" value="1"/>
</dbReference>
<dbReference type="SUPFAM" id="SSF55307">
    <property type="entry name" value="Tubulin C-terminal domain-like"/>
    <property type="match status" value="1"/>
</dbReference>
<sequence>MSINIGPPEVEELKPRIAVIGVGGAGGNAIANMIAAKVEGVDFVVTNTDAQSLNSSPAERRIQLGPDITQGLGAGSRPEVGRAAAEETIDAVEQALEGTHMCFIAAGMGGGTGTGAAPVIAKAARDRGILTVGVVTKPFTFEGTRRMKSAEAGIEELQKNVDTLIVIPNQNLFLVANPNTTFKEAFLLADEVLQQGVRGITDLMVMPGLINLDFADVRSVMHEMGKAMMGTGEAEGDGRALEAAEKAIANPLLDGVSMQGAKGVIVSITGGEDMRLMEVDEAANHIRELVDPDANIIWGSAFNENLDGRIRVSVVATGIDHDGSVAAPAPSSSFAMSAPAPTAEPVVPSFADNEDAPAAEESPEEEPLELAETVADEEPEAVEEVEAAEVAEEPEASPAPAATYDDEAGGDAEPTVPSFASLTPGMSEDKAPEEDELVLGDENTQAVYDDDAAEPAAPEAPAPRVASGGGTLFERMSNLTRGGAKSEDENDDDDGESKDPLDIPRFLNRQNNQ</sequence>